<protein>
    <submittedName>
        <fullName evidence="3">Dihydrodipicolinate synthase family protein</fullName>
    </submittedName>
</protein>
<dbReference type="PANTHER" id="PTHR42849:SF1">
    <property type="entry name" value="N-ACETYLNEURAMINATE LYASE"/>
    <property type="match status" value="1"/>
</dbReference>
<dbReference type="SMART" id="SM01130">
    <property type="entry name" value="DHDPS"/>
    <property type="match status" value="1"/>
</dbReference>
<dbReference type="Pfam" id="PF00701">
    <property type="entry name" value="DHDPS"/>
    <property type="match status" value="1"/>
</dbReference>
<gene>
    <name evidence="3" type="ORF">LZZ85_14170</name>
</gene>
<dbReference type="EMBL" id="JAKLTR010000008">
    <property type="protein sequence ID" value="MCG2615441.1"/>
    <property type="molecule type" value="Genomic_DNA"/>
</dbReference>
<evidence type="ECO:0000256" key="1">
    <source>
        <dbReference type="ARBA" id="ARBA00023239"/>
    </source>
</evidence>
<dbReference type="CDD" id="cd00408">
    <property type="entry name" value="DHDPS-like"/>
    <property type="match status" value="1"/>
</dbReference>
<proteinExistence type="inferred from homology"/>
<dbReference type="PANTHER" id="PTHR42849">
    <property type="entry name" value="N-ACETYLNEURAMINATE LYASE"/>
    <property type="match status" value="1"/>
</dbReference>
<evidence type="ECO:0000313" key="4">
    <source>
        <dbReference type="Proteomes" id="UP001165367"/>
    </source>
</evidence>
<name>A0ABS9KSY6_9BACT</name>
<comment type="similarity">
    <text evidence="2">Belongs to the DapA family.</text>
</comment>
<organism evidence="3 4">
    <name type="scientific">Terrimonas ginsenosidimutans</name>
    <dbReference type="NCBI Taxonomy" id="2908004"/>
    <lineage>
        <taxon>Bacteria</taxon>
        <taxon>Pseudomonadati</taxon>
        <taxon>Bacteroidota</taxon>
        <taxon>Chitinophagia</taxon>
        <taxon>Chitinophagales</taxon>
        <taxon>Chitinophagaceae</taxon>
        <taxon>Terrimonas</taxon>
    </lineage>
</organism>
<reference evidence="3" key="1">
    <citation type="submission" date="2022-01" db="EMBL/GenBank/DDBJ databases">
        <authorList>
            <person name="Jo J.-H."/>
            <person name="Im W.-T."/>
        </authorList>
    </citation>
    <scope>NUCLEOTIDE SEQUENCE</scope>
    <source>
        <strain evidence="3">NA20</strain>
    </source>
</reference>
<accession>A0ABS9KSY6</accession>
<dbReference type="RefSeq" id="WP_237872997.1">
    <property type="nucleotide sequence ID" value="NZ_JAKLTR010000008.1"/>
</dbReference>
<dbReference type="PRINTS" id="PR00146">
    <property type="entry name" value="DHPICSNTHASE"/>
</dbReference>
<dbReference type="InterPro" id="IPR013785">
    <property type="entry name" value="Aldolase_TIM"/>
</dbReference>
<dbReference type="Gene3D" id="3.20.20.70">
    <property type="entry name" value="Aldolase class I"/>
    <property type="match status" value="1"/>
</dbReference>
<keyword evidence="4" id="KW-1185">Reference proteome</keyword>
<dbReference type="InterPro" id="IPR002220">
    <property type="entry name" value="DapA-like"/>
</dbReference>
<evidence type="ECO:0000313" key="3">
    <source>
        <dbReference type="EMBL" id="MCG2615441.1"/>
    </source>
</evidence>
<keyword evidence="1 2" id="KW-0456">Lyase</keyword>
<dbReference type="Proteomes" id="UP001165367">
    <property type="component" value="Unassembled WGS sequence"/>
</dbReference>
<dbReference type="SUPFAM" id="SSF51569">
    <property type="entry name" value="Aldolase"/>
    <property type="match status" value="1"/>
</dbReference>
<comment type="caution">
    <text evidence="3">The sequence shown here is derived from an EMBL/GenBank/DDBJ whole genome shotgun (WGS) entry which is preliminary data.</text>
</comment>
<evidence type="ECO:0000256" key="2">
    <source>
        <dbReference type="PIRNR" id="PIRNR001365"/>
    </source>
</evidence>
<dbReference type="PIRSF" id="PIRSF001365">
    <property type="entry name" value="DHDPS"/>
    <property type="match status" value="1"/>
</dbReference>
<sequence length="311" mass="34372">MRTINWNGVFPAMLTPFTANDTIDFSMFEKNVLAQLEAGIDGVILAGSLGETSTLEYAEKIELLKFCAGLLKGKIPTVMNIAEQSTRVAVKLAQDAEANGADALMVLPPMRYKADGAETVEYFQTIAANTSLPIMIYNNPVDYKIEVTLEMFEQLAKSPNIQAVKESTRDVTNIVRMRNRFHDRFSILCGVDTLILEELMLGADGIVGGLVDAFPAETVAIYRLAKAGRYNEALEIYKWFMPILELDIHPKLVQNIKLAATKTGLCTEFVRAPRLPLTGEERKSVLALIDTAIATRPELPDYLNLPVLQTA</sequence>